<dbReference type="Proteomes" id="UP001060368">
    <property type="component" value="Chromosome"/>
</dbReference>
<dbReference type="Gene3D" id="1.10.10.10">
    <property type="entry name" value="Winged helix-like DNA-binding domain superfamily/Winged helix DNA-binding domain"/>
    <property type="match status" value="1"/>
</dbReference>
<protein>
    <submittedName>
        <fullName evidence="4">PAS domain S-box protein</fullName>
    </submittedName>
</protein>
<dbReference type="Pfam" id="PF09339">
    <property type="entry name" value="HTH_IclR"/>
    <property type="match status" value="1"/>
</dbReference>
<dbReference type="InterPro" id="IPR036390">
    <property type="entry name" value="WH_DNA-bd_sf"/>
</dbReference>
<keyword evidence="5" id="KW-1185">Reference proteome</keyword>
<dbReference type="Pfam" id="PF13426">
    <property type="entry name" value="PAS_9"/>
    <property type="match status" value="1"/>
</dbReference>
<feature type="domain" description="PAS" evidence="3">
    <location>
        <begin position="67"/>
        <end position="134"/>
    </location>
</feature>
<dbReference type="PANTHER" id="PTHR44757:SF2">
    <property type="entry name" value="BIOFILM ARCHITECTURE MAINTENANCE PROTEIN MBAA"/>
    <property type="match status" value="1"/>
</dbReference>
<dbReference type="GO" id="GO:0006355">
    <property type="term" value="P:regulation of DNA-templated transcription"/>
    <property type="evidence" value="ECO:0007669"/>
    <property type="project" value="InterPro"/>
</dbReference>
<dbReference type="GeneID" id="74307805"/>
<accession>A0A9E7PKF7</accession>
<dbReference type="CDD" id="cd00090">
    <property type="entry name" value="HTH_ARSR"/>
    <property type="match status" value="1"/>
</dbReference>
<dbReference type="CDD" id="cd00130">
    <property type="entry name" value="PAS"/>
    <property type="match status" value="2"/>
</dbReference>
<evidence type="ECO:0000259" key="3">
    <source>
        <dbReference type="SMART" id="SM00091"/>
    </source>
</evidence>
<dbReference type="SUPFAM" id="SSF46785">
    <property type="entry name" value="Winged helix' DNA-binding domain"/>
    <property type="match status" value="1"/>
</dbReference>
<dbReference type="InterPro" id="IPR029016">
    <property type="entry name" value="GAF-like_dom_sf"/>
</dbReference>
<keyword evidence="2" id="KW-0804">Transcription</keyword>
<dbReference type="KEGG" id="mend:L6E24_08845"/>
<evidence type="ECO:0000256" key="2">
    <source>
        <dbReference type="ARBA" id="ARBA00023163"/>
    </source>
</evidence>
<dbReference type="InterPro" id="IPR005471">
    <property type="entry name" value="Tscrpt_reg_IclR_N"/>
</dbReference>
<evidence type="ECO:0000256" key="1">
    <source>
        <dbReference type="ARBA" id="ARBA00023015"/>
    </source>
</evidence>
<dbReference type="RefSeq" id="WP_257741632.1">
    <property type="nucleotide sequence ID" value="NZ_CP096115.1"/>
</dbReference>
<name>A0A9E7PKF7_9EURY</name>
<dbReference type="InterPro" id="IPR052155">
    <property type="entry name" value="Biofilm_reg_signaling"/>
</dbReference>
<reference evidence="4" key="1">
    <citation type="submission" date="2022-04" db="EMBL/GenBank/DDBJ databases">
        <title>Complete genome of Methanoplanus endosymbiosus DSM 3599.</title>
        <authorList>
            <person name="Chen S.-C."/>
            <person name="You Y.-T."/>
            <person name="Zhou Y.-Z."/>
            <person name="Lai M.-C."/>
        </authorList>
    </citation>
    <scope>NUCLEOTIDE SEQUENCE</scope>
    <source>
        <strain evidence="4">DSM 3599</strain>
    </source>
</reference>
<evidence type="ECO:0000313" key="4">
    <source>
        <dbReference type="EMBL" id="UUX91480.1"/>
    </source>
</evidence>
<dbReference type="InterPro" id="IPR013656">
    <property type="entry name" value="PAS_4"/>
</dbReference>
<dbReference type="NCBIfam" id="TIGR00229">
    <property type="entry name" value="sensory_box"/>
    <property type="match status" value="2"/>
</dbReference>
<proteinExistence type="predicted"/>
<dbReference type="SUPFAM" id="SSF55781">
    <property type="entry name" value="GAF domain-like"/>
    <property type="match status" value="1"/>
</dbReference>
<dbReference type="Pfam" id="PF08448">
    <property type="entry name" value="PAS_4"/>
    <property type="match status" value="1"/>
</dbReference>
<keyword evidence="1" id="KW-0805">Transcription regulation</keyword>
<dbReference type="Gene3D" id="3.30.450.40">
    <property type="match status" value="1"/>
</dbReference>
<dbReference type="PANTHER" id="PTHR44757">
    <property type="entry name" value="DIGUANYLATE CYCLASE DGCP"/>
    <property type="match status" value="1"/>
</dbReference>
<dbReference type="GO" id="GO:0003677">
    <property type="term" value="F:DNA binding"/>
    <property type="evidence" value="ECO:0007669"/>
    <property type="project" value="InterPro"/>
</dbReference>
<feature type="domain" description="PAS" evidence="3">
    <location>
        <begin position="353"/>
        <end position="425"/>
    </location>
</feature>
<dbReference type="Gene3D" id="3.30.450.20">
    <property type="entry name" value="PAS domain"/>
    <property type="match status" value="2"/>
</dbReference>
<dbReference type="InterPro" id="IPR011991">
    <property type="entry name" value="ArsR-like_HTH"/>
</dbReference>
<dbReference type="SUPFAM" id="SSF55785">
    <property type="entry name" value="PYP-like sensor domain (PAS domain)"/>
    <property type="match status" value="2"/>
</dbReference>
<dbReference type="InterPro" id="IPR036388">
    <property type="entry name" value="WH-like_DNA-bd_sf"/>
</dbReference>
<dbReference type="InterPro" id="IPR035965">
    <property type="entry name" value="PAS-like_dom_sf"/>
</dbReference>
<dbReference type="EMBL" id="CP096115">
    <property type="protein sequence ID" value="UUX91480.1"/>
    <property type="molecule type" value="Genomic_DNA"/>
</dbReference>
<organism evidence="4 5">
    <name type="scientific">Methanoplanus endosymbiosus</name>
    <dbReference type="NCBI Taxonomy" id="33865"/>
    <lineage>
        <taxon>Archaea</taxon>
        <taxon>Methanobacteriati</taxon>
        <taxon>Methanobacteriota</taxon>
        <taxon>Stenosarchaea group</taxon>
        <taxon>Methanomicrobia</taxon>
        <taxon>Methanomicrobiales</taxon>
        <taxon>Methanomicrobiaceae</taxon>
        <taxon>Methanoplanus</taxon>
    </lineage>
</organism>
<dbReference type="InterPro" id="IPR000014">
    <property type="entry name" value="PAS"/>
</dbReference>
<dbReference type="AlphaFoldDB" id="A0A9E7PKF7"/>
<sequence>MDSEPSELPAILEILKENPRGMSVRQISEAIGMNRVTVARYLDVLRTSGRVEMVPYGQAKVYFLSHRVPISALLDFSSDYVIVLGNDRKIVHANSNMLELFDLKLDALSGVYIDDLMSPDNDEKSLRPSIDAALAGREVTEEICIQKGSADICFEMKIIPAVFEDGAPGLTIIFHDITEKKRTEEMILIQRDLAWQLSATQSLSVALPLCIRTARYILNIEAGGVYLKNDETNDFELVYSEGLNDLFRTKIGTIKAGSRLGRDIMSGRPIYGKTEEIRFGDDVADMLVGTGLRSLAIIPLPDNGKVIGCFSLGSYVLDDYSKFNKREIETLATYIGSVISRIKTQEDLRISEKKYKTLFNYCENPVFVHKFRDNIRDPGRIVEVNSAACAGFGYSRNELYNMSILDLDCHLSDEGLISVIDDLKHEKVAEYRTIYRNKDGIEVPVNVRSHLFDFDKNSVILSVANKNII</sequence>
<evidence type="ECO:0000313" key="5">
    <source>
        <dbReference type="Proteomes" id="UP001060368"/>
    </source>
</evidence>
<gene>
    <name evidence="4" type="ORF">L6E24_08845</name>
</gene>
<dbReference type="SMART" id="SM00091">
    <property type="entry name" value="PAS"/>
    <property type="match status" value="2"/>
</dbReference>